<accession>A0A9P0FQZ1</accession>
<reference evidence="10" key="1">
    <citation type="submission" date="2021-12" db="EMBL/GenBank/DDBJ databases">
        <authorList>
            <person name="King R."/>
        </authorList>
    </citation>
    <scope>NUCLEOTIDE SEQUENCE</scope>
</reference>
<evidence type="ECO:0000256" key="1">
    <source>
        <dbReference type="ARBA" id="ARBA00004370"/>
    </source>
</evidence>
<dbReference type="Proteomes" id="UP001154114">
    <property type="component" value="Chromosome 1"/>
</dbReference>
<keyword evidence="11" id="KW-1185">Reference proteome</keyword>
<gene>
    <name evidence="10" type="ORF">CINC_LOCUS571</name>
</gene>
<feature type="region of interest" description="Disordered" evidence="6">
    <location>
        <begin position="519"/>
        <end position="569"/>
    </location>
</feature>
<evidence type="ECO:0000259" key="8">
    <source>
        <dbReference type="Pfam" id="PF04884"/>
    </source>
</evidence>
<dbReference type="Pfam" id="PF24160">
    <property type="entry name" value="UVB_sens_C"/>
    <property type="match status" value="1"/>
</dbReference>
<protein>
    <submittedName>
        <fullName evidence="10">Uncharacterized protein</fullName>
    </submittedName>
</protein>
<proteinExistence type="inferred from homology"/>
<evidence type="ECO:0000259" key="9">
    <source>
        <dbReference type="Pfam" id="PF24160"/>
    </source>
</evidence>
<dbReference type="Pfam" id="PF04884">
    <property type="entry name" value="UVB_sens_prot"/>
    <property type="match status" value="1"/>
</dbReference>
<feature type="transmembrane region" description="Helical" evidence="7">
    <location>
        <begin position="215"/>
        <end position="241"/>
    </location>
</feature>
<comment type="similarity">
    <text evidence="2">Belongs to the RUS1 family.</text>
</comment>
<dbReference type="GO" id="GO:0016020">
    <property type="term" value="C:membrane"/>
    <property type="evidence" value="ECO:0007669"/>
    <property type="project" value="UniProtKB-SubCell"/>
</dbReference>
<evidence type="ECO:0000256" key="5">
    <source>
        <dbReference type="ARBA" id="ARBA00023136"/>
    </source>
</evidence>
<organism evidence="10 11">
    <name type="scientific">Chrysodeixis includens</name>
    <name type="common">Soybean looper</name>
    <name type="synonym">Pseudoplusia includens</name>
    <dbReference type="NCBI Taxonomy" id="689277"/>
    <lineage>
        <taxon>Eukaryota</taxon>
        <taxon>Metazoa</taxon>
        <taxon>Ecdysozoa</taxon>
        <taxon>Arthropoda</taxon>
        <taxon>Hexapoda</taxon>
        <taxon>Insecta</taxon>
        <taxon>Pterygota</taxon>
        <taxon>Neoptera</taxon>
        <taxon>Endopterygota</taxon>
        <taxon>Lepidoptera</taxon>
        <taxon>Glossata</taxon>
        <taxon>Ditrysia</taxon>
        <taxon>Noctuoidea</taxon>
        <taxon>Noctuidae</taxon>
        <taxon>Plusiinae</taxon>
        <taxon>Chrysodeixis</taxon>
    </lineage>
</organism>
<feature type="domain" description="Root UVB sensitive protein C-terminal" evidence="9">
    <location>
        <begin position="276"/>
        <end position="467"/>
    </location>
</feature>
<keyword evidence="4 7" id="KW-1133">Transmembrane helix</keyword>
<evidence type="ECO:0000256" key="3">
    <source>
        <dbReference type="ARBA" id="ARBA00022692"/>
    </source>
</evidence>
<keyword evidence="3 7" id="KW-0812">Transmembrane</keyword>
<dbReference type="InterPro" id="IPR006968">
    <property type="entry name" value="RUS_fam"/>
</dbReference>
<evidence type="ECO:0000256" key="2">
    <source>
        <dbReference type="ARBA" id="ARBA00007558"/>
    </source>
</evidence>
<evidence type="ECO:0000256" key="6">
    <source>
        <dbReference type="SAM" id="MobiDB-lite"/>
    </source>
</evidence>
<comment type="subcellular location">
    <subcellularLocation>
        <location evidence="1">Membrane</location>
    </subcellularLocation>
</comment>
<dbReference type="PANTHER" id="PTHR12770">
    <property type="entry name" value="RUS1 FAMILY PROTEIN C16ORF58"/>
    <property type="match status" value="1"/>
</dbReference>
<evidence type="ECO:0000313" key="11">
    <source>
        <dbReference type="Proteomes" id="UP001154114"/>
    </source>
</evidence>
<name>A0A9P0FQZ1_CHRIL</name>
<evidence type="ECO:0000256" key="7">
    <source>
        <dbReference type="SAM" id="Phobius"/>
    </source>
</evidence>
<dbReference type="EMBL" id="LR824004">
    <property type="protein sequence ID" value="CAH0578224.1"/>
    <property type="molecule type" value="Genomic_DNA"/>
</dbReference>
<evidence type="ECO:0000256" key="4">
    <source>
        <dbReference type="ARBA" id="ARBA00022989"/>
    </source>
</evidence>
<dbReference type="AlphaFoldDB" id="A0A9P0FQZ1"/>
<dbReference type="InterPro" id="IPR055412">
    <property type="entry name" value="UVB_sens_C"/>
</dbReference>
<dbReference type="InterPro" id="IPR054549">
    <property type="entry name" value="UVB_sens_RUS_dom"/>
</dbReference>
<dbReference type="OrthoDB" id="364779at2759"/>
<keyword evidence="5 7" id="KW-0472">Membrane</keyword>
<feature type="domain" description="Protein root UVB sensitive/RUS" evidence="8">
    <location>
        <begin position="39"/>
        <end position="273"/>
    </location>
</feature>
<dbReference type="PANTHER" id="PTHR12770:SF31">
    <property type="entry name" value="RUS FAMILY MEMBER 1"/>
    <property type="match status" value="1"/>
</dbReference>
<sequence length="569" mass="63781">MFTIHEGEIIYKEKYGSCPKQRLYVKPPEQSNLVVLDESKHEEYANVLKKIFLPHGYPDSVSSDYMSYQMWDTAQAFCSTITGILATQEVLRGVGVGDTTATPLAATITWVLKDGCGHIGKIIFAFSHGVYLDAYSKKWRLYADTLNDAAMCIELALPAFRDYTTIVLCISTMMKAIVGVAGGATRAAMTQHHAIRGNLADVSAKDSAQETAVNLVASVAALMIITVFGNSLTVFFTMIVLHITFNYLAVRAVCLRTLNEPRFLQIIETYLRKEMVTTPCIVNQNEPIVFFRLGSNLLDRRLCGFSIKMGHSMKKFVKKHPRARYMKGVQDVFKAKEYVLLPYMQSRKIYVMLRESATINDQLCAYFHAVLFGITICAINDYFLPVYKTTESAERPFSQICHTLHRAEWTKEAMLHPVGRFSLEPSIELMQFLNDIVEKEWIVLAVGLKQTGWDLSKHLLVIEEWRICTSTVVAKIIPPATGHPSVAPRRSSKLITFSDHRGRNINDASEYKAYTIEPDKQLAGGAADTNAEGDESVGRAPIEPTSLSIIPEHKSRHPSLQDDKDDSTD</sequence>
<evidence type="ECO:0000313" key="10">
    <source>
        <dbReference type="EMBL" id="CAH0578224.1"/>
    </source>
</evidence>